<feature type="domain" description="Alphavirus-like MT" evidence="6">
    <location>
        <begin position="50"/>
        <end position="270"/>
    </location>
</feature>
<dbReference type="Pfam" id="PF08456">
    <property type="entry name" value="Vmethyltransf_C"/>
    <property type="match status" value="1"/>
</dbReference>
<dbReference type="Gene3D" id="3.40.50.300">
    <property type="entry name" value="P-loop containing nucleotide triphosphate hydrolases"/>
    <property type="match status" value="2"/>
</dbReference>
<evidence type="ECO:0000259" key="6">
    <source>
        <dbReference type="PROSITE" id="PS51743"/>
    </source>
</evidence>
<dbReference type="InterPro" id="IPR027351">
    <property type="entry name" value="(+)RNA_virus_helicase_core_dom"/>
</dbReference>
<dbReference type="GO" id="GO:0008174">
    <property type="term" value="F:mRNA methyltransferase activity"/>
    <property type="evidence" value="ECO:0007669"/>
    <property type="project" value="UniProtKB-UniRule"/>
</dbReference>
<dbReference type="GO" id="GO:0016556">
    <property type="term" value="P:mRNA modification"/>
    <property type="evidence" value="ECO:0007669"/>
    <property type="project" value="InterPro"/>
</dbReference>
<dbReference type="SUPFAM" id="SSF52540">
    <property type="entry name" value="P-loop containing nucleoside triphosphate hydrolases"/>
    <property type="match status" value="1"/>
</dbReference>
<dbReference type="GO" id="GO:0005524">
    <property type="term" value="F:ATP binding"/>
    <property type="evidence" value="ECO:0007669"/>
    <property type="project" value="UniProtKB-KW"/>
</dbReference>
<feature type="domain" description="(+)RNA virus helicase C-terminal" evidence="5">
    <location>
        <begin position="979"/>
        <end position="1306"/>
    </location>
</feature>
<dbReference type="GeneID" id="995360"/>
<accession>Q9WK10</accession>
<dbReference type="GO" id="GO:0016787">
    <property type="term" value="F:hydrolase activity"/>
    <property type="evidence" value="ECO:0007669"/>
    <property type="project" value="UniProtKB-KW"/>
</dbReference>
<keyword evidence="3" id="KW-0378">Hydrolase</keyword>
<dbReference type="KEGG" id="vg:995360"/>
<sequence>MHNTLCEDATAQVKEALEEAKKKHKINVRRNISQEQVQLLNSLYPERHIDTDGSSRGTHNMAAASRKIETDIILSWFPTGAWIFDIGGNWATHACRRDERKIHCCCPILDYRDAQRKTTRVLRIEKLVEEINMVTSTGRKIQRILEDEEIISSNIKAGKFNSEDMNGMWYCQNKFENCVFKPEGRAYAMAIHSIYDIDLHELVDALEEKEIKLMYGTFLFNVDMLLGKQSGVMKSFDGMYRIEGEYVKYWFGDDPNCGYKHNLQNLLKYITKTFVKAKGGSVYYLELKEQRGDVMFFTLTDATEASRCGITEDESFKCLPLDYKNKVIFPLFNLDEKTGELKFEEEIYPLDFVNRILEYTGRLKENQLNFQHLMTYLASTNNAIVINGNSRSQVNTKVDPQVLMGISTTLIVHSEVQRRQQEAVLKELRLRVKENVDIKDVFTHTMSKLFGKQKFCQKYAKMFANWLNYAHGENLVSLKAVPMYIEVQDRLSIWMRAARQSNTFAITYEEVDLQIRKYEEFEREKKRVASQMVKDRLVAKNLNGDVFSVLSAITEDVSDDVDETLEEVQAYSEQEPKEGEISGVFVQKWINGEVSWSKSEKEVNYSWVDKALSCFLPDYRFSEVYRSDLITEGLSENESVSQVNDTSVDISQITETIAEEEELDIIIDLRIVTAKACDDNDDEDIIDMFLNDLEYTTDDFEENAADNFVGAFDNIIQLAEEEEKAMENINLDGAEFKSVSTASNEDVAEPLIEIQIPVLPIISEEQCDDSKRKANAEDVSVVTAVADVLSTSSICSEDVQNIEDEPESSGLKMSWASDEEIESSLIELPEILDMTVCYGRLAAKPKYADSESRVERAKKEYLWYLHCKFVSDKSSMFDIIRDFVIGMYWTKQCAMPKDAVFLDYRENDYGQWFLGKEPLRLGHAYGVSFSLKTDCELGFPHNVLDCQIIPLSWEKDKKGYILSDRPCSKKKNSLLMMCDTTYLMNEMIIYQNCMRVLKTRKTKRKARITLIDGVPGCGKSTYIVNNADVRTDLILSMGKEATEDLKRRFTKEKGARQEDMKRVRTVDSYLLNDFGNKLRADTVHFDEALMAHAGMVYFIAMMCSAKRIKCQGDSKQIPFINRVESIKLEYAKLDIHETIAKRLTYRSPLDVAYYLTKKGFYGLDFITSANPLLRSMKTVGPRSSTPMSSIYVIPKTKGASYLTFTQTEKDEMKQYLGSGDWTVNTVHEAQGKTFNDVILVRLKNTENEIYPGGRNSEPYMVTGISRHKRSLIYYTRAEDKLWSDITDMMEVMDGKLQKHLYEEGPK</sequence>
<protein>
    <submittedName>
        <fullName evidence="7">150kDa protein</fullName>
    </submittedName>
</protein>
<name>Q9WK10_9VIRU</name>
<reference evidence="7 8" key="1">
    <citation type="journal article" date="1998" name="Arch. Virol.">
        <title>The genome organization of the broad bean necrosis virus (BBNV).</title>
        <authorList>
            <person name="Lu X."/>
            <person name="Yamamoto S."/>
            <person name="Tanaka M."/>
            <person name="Hibi T."/>
            <person name="Namba S."/>
        </authorList>
    </citation>
    <scope>NUCLEOTIDE SEQUENCE [LARGE SCALE GENOMIC DNA]</scope>
</reference>
<keyword evidence="8" id="KW-1185">Reference proteome</keyword>
<evidence type="ECO:0000256" key="4">
    <source>
        <dbReference type="ARBA" id="ARBA00022840"/>
    </source>
</evidence>
<organism evidence="7 8">
    <name type="scientific">Broad bean necrosis virus</name>
    <dbReference type="NCBI Taxonomy" id="79918"/>
    <lineage>
        <taxon>Viruses</taxon>
        <taxon>Riboviria</taxon>
        <taxon>Orthornavirae</taxon>
        <taxon>Kitrinoviricota</taxon>
        <taxon>Alsuviricetes</taxon>
        <taxon>Martellivirales</taxon>
        <taxon>Virgaviridae</taxon>
        <taxon>Pomovirus</taxon>
        <taxon>Pomovirus viciae</taxon>
    </lineage>
</organism>
<dbReference type="RefSeq" id="NP_740761.1">
    <property type="nucleotide sequence ID" value="NC_004423.1"/>
</dbReference>
<dbReference type="InterPro" id="IPR002588">
    <property type="entry name" value="Alphavirus-like_MT_dom"/>
</dbReference>
<keyword evidence="1" id="KW-0808">Transferase</keyword>
<dbReference type="Proteomes" id="UP000201839">
    <property type="component" value="Genome"/>
</dbReference>
<dbReference type="GO" id="GO:0003723">
    <property type="term" value="F:RNA binding"/>
    <property type="evidence" value="ECO:0007669"/>
    <property type="project" value="InterPro"/>
</dbReference>
<evidence type="ECO:0000313" key="8">
    <source>
        <dbReference type="Proteomes" id="UP000201839"/>
    </source>
</evidence>
<evidence type="ECO:0000256" key="2">
    <source>
        <dbReference type="ARBA" id="ARBA00022741"/>
    </source>
</evidence>
<evidence type="ECO:0000256" key="1">
    <source>
        <dbReference type="ARBA" id="ARBA00022679"/>
    </source>
</evidence>
<evidence type="ECO:0000259" key="5">
    <source>
        <dbReference type="PROSITE" id="PS51657"/>
    </source>
</evidence>
<dbReference type="GO" id="GO:0006396">
    <property type="term" value="P:RNA processing"/>
    <property type="evidence" value="ECO:0007669"/>
    <property type="project" value="InterPro"/>
</dbReference>
<proteinExistence type="predicted"/>
<dbReference type="PROSITE" id="PS51657">
    <property type="entry name" value="PSRV_HELICASE"/>
    <property type="match status" value="1"/>
</dbReference>
<evidence type="ECO:0000256" key="3">
    <source>
        <dbReference type="ARBA" id="ARBA00022801"/>
    </source>
</evidence>
<keyword evidence="4" id="KW-0067">ATP-binding</keyword>
<keyword evidence="2" id="KW-0547">Nucleotide-binding</keyword>
<dbReference type="Pfam" id="PF01660">
    <property type="entry name" value="Vmethyltransf"/>
    <property type="match status" value="1"/>
</dbReference>
<dbReference type="InterPro" id="IPR013664">
    <property type="entry name" value="Virgavirus_MeTrfase_C"/>
</dbReference>
<evidence type="ECO:0000313" key="7">
    <source>
        <dbReference type="EMBL" id="BAA34693.1"/>
    </source>
</evidence>
<dbReference type="EMBL" id="D86636">
    <property type="protein sequence ID" value="BAA34693.1"/>
    <property type="molecule type" value="Genomic_RNA"/>
</dbReference>
<dbReference type="Pfam" id="PF01443">
    <property type="entry name" value="Viral_helicase1"/>
    <property type="match status" value="1"/>
</dbReference>
<dbReference type="PROSITE" id="PS51743">
    <property type="entry name" value="ALPHAVIRUS_MT"/>
    <property type="match status" value="1"/>
</dbReference>
<dbReference type="InterPro" id="IPR027417">
    <property type="entry name" value="P-loop_NTPase"/>
</dbReference>